<proteinExistence type="predicted"/>
<dbReference type="OrthoDB" id="659at2759"/>
<dbReference type="Proteomes" id="UP000789759">
    <property type="component" value="Unassembled WGS sequence"/>
</dbReference>
<protein>
    <submittedName>
        <fullName evidence="2">10642_t:CDS:1</fullName>
    </submittedName>
</protein>
<dbReference type="PROSITE" id="PS51746">
    <property type="entry name" value="PPM_2"/>
    <property type="match status" value="1"/>
</dbReference>
<evidence type="ECO:0000259" key="1">
    <source>
        <dbReference type="PROSITE" id="PS51746"/>
    </source>
</evidence>
<reference evidence="2" key="1">
    <citation type="submission" date="2021-06" db="EMBL/GenBank/DDBJ databases">
        <authorList>
            <person name="Kallberg Y."/>
            <person name="Tangrot J."/>
            <person name="Rosling A."/>
        </authorList>
    </citation>
    <scope>NUCLEOTIDE SEQUENCE</scope>
    <source>
        <strain evidence="2">FL966</strain>
    </source>
</reference>
<dbReference type="InterPro" id="IPR015655">
    <property type="entry name" value="PP2C"/>
</dbReference>
<evidence type="ECO:0000313" key="2">
    <source>
        <dbReference type="EMBL" id="CAG8670135.1"/>
    </source>
</evidence>
<gene>
    <name evidence="2" type="ORF">CPELLU_LOCUS10230</name>
</gene>
<dbReference type="CDD" id="cd00143">
    <property type="entry name" value="PP2Cc"/>
    <property type="match status" value="1"/>
</dbReference>
<dbReference type="AlphaFoldDB" id="A0A9N9E9W6"/>
<sequence length="269" mass="29953">MSLVDLSYGVVRRQGDRDTQMDRFNIHSHFFDEKGYSLFLLYDGHGDERFSKHAKEHLADLIENDIEFSAKNYEKAFINAFKNEDELLKLTFGPRSFGGTTATATLLFKYSNVCYVANVGDSTAVLGSIAGHKPEAIPVSYDDKVNDSQEFNRLASANAKIRKGRLIRPGHSVNMTRALGDFDFKAPFTPSGKDWISSIPHTFKIDLIPHEDEFLIMASDGLWNVYDEQTVVESVAKCLDHGYDVNKIANILADAAASSGKPSDNVTVM</sequence>
<dbReference type="PANTHER" id="PTHR47992">
    <property type="entry name" value="PROTEIN PHOSPHATASE"/>
    <property type="match status" value="1"/>
</dbReference>
<organism evidence="2 3">
    <name type="scientific">Cetraspora pellucida</name>
    <dbReference type="NCBI Taxonomy" id="1433469"/>
    <lineage>
        <taxon>Eukaryota</taxon>
        <taxon>Fungi</taxon>
        <taxon>Fungi incertae sedis</taxon>
        <taxon>Mucoromycota</taxon>
        <taxon>Glomeromycotina</taxon>
        <taxon>Glomeromycetes</taxon>
        <taxon>Diversisporales</taxon>
        <taxon>Gigasporaceae</taxon>
        <taxon>Cetraspora</taxon>
    </lineage>
</organism>
<dbReference type="InterPro" id="IPR001932">
    <property type="entry name" value="PPM-type_phosphatase-like_dom"/>
</dbReference>
<dbReference type="Gene3D" id="3.60.40.10">
    <property type="entry name" value="PPM-type phosphatase domain"/>
    <property type="match status" value="1"/>
</dbReference>
<accession>A0A9N9E9W6</accession>
<keyword evidence="3" id="KW-1185">Reference proteome</keyword>
<dbReference type="Pfam" id="PF00481">
    <property type="entry name" value="PP2C"/>
    <property type="match status" value="1"/>
</dbReference>
<comment type="caution">
    <text evidence="2">The sequence shown here is derived from an EMBL/GenBank/DDBJ whole genome shotgun (WGS) entry which is preliminary data.</text>
</comment>
<dbReference type="SMART" id="SM00332">
    <property type="entry name" value="PP2Cc"/>
    <property type="match status" value="1"/>
</dbReference>
<feature type="domain" description="PPM-type phosphatase" evidence="1">
    <location>
        <begin position="7"/>
        <end position="269"/>
    </location>
</feature>
<evidence type="ECO:0000313" key="3">
    <source>
        <dbReference type="Proteomes" id="UP000789759"/>
    </source>
</evidence>
<name>A0A9N9E9W6_9GLOM</name>
<dbReference type="InterPro" id="IPR036457">
    <property type="entry name" value="PPM-type-like_dom_sf"/>
</dbReference>
<feature type="non-terminal residue" evidence="2">
    <location>
        <position position="1"/>
    </location>
</feature>
<dbReference type="GO" id="GO:0004722">
    <property type="term" value="F:protein serine/threonine phosphatase activity"/>
    <property type="evidence" value="ECO:0007669"/>
    <property type="project" value="InterPro"/>
</dbReference>
<dbReference type="SUPFAM" id="SSF81606">
    <property type="entry name" value="PP2C-like"/>
    <property type="match status" value="1"/>
</dbReference>
<dbReference type="EMBL" id="CAJVQA010008344">
    <property type="protein sequence ID" value="CAG8670135.1"/>
    <property type="molecule type" value="Genomic_DNA"/>
</dbReference>